<keyword evidence="1" id="KW-0472">Membrane</keyword>
<protein>
    <recommendedName>
        <fullName evidence="4">DoxX family protein</fullName>
    </recommendedName>
</protein>
<proteinExistence type="predicted"/>
<evidence type="ECO:0000313" key="2">
    <source>
        <dbReference type="EMBL" id="KAF0569595.1"/>
    </source>
</evidence>
<evidence type="ECO:0000256" key="1">
    <source>
        <dbReference type="SAM" id="Phobius"/>
    </source>
</evidence>
<keyword evidence="1" id="KW-0812">Transmembrane</keyword>
<feature type="transmembrane region" description="Helical" evidence="1">
    <location>
        <begin position="7"/>
        <end position="25"/>
    </location>
</feature>
<dbReference type="EMBL" id="VZIZ01000007">
    <property type="protein sequence ID" value="KAF0569595.1"/>
    <property type="molecule type" value="Genomic_DNA"/>
</dbReference>
<dbReference type="AlphaFoldDB" id="A0A6N7C112"/>
<keyword evidence="1" id="KW-1133">Transmembrane helix</keyword>
<name>A0A6N7C112_9GAMM</name>
<sequence length="134" mass="15245">MPKHLPISLLFLRLGVFIVFFFWTVDKFVNPEHAANVFAKFYALENLGITIVYVIGSLQIILIFSFVMGLFKKWTYGITLLLHAASTFASFGLYLTPFENLLFFAAWPMLAACLSLYLMRDYDSLTLGKNTSPV</sequence>
<dbReference type="Proteomes" id="UP000471465">
    <property type="component" value="Unassembled WGS sequence"/>
</dbReference>
<dbReference type="RefSeq" id="WP_160021263.1">
    <property type="nucleotide sequence ID" value="NZ_VZIZ01000007.1"/>
</dbReference>
<evidence type="ECO:0008006" key="4">
    <source>
        <dbReference type="Google" id="ProtNLM"/>
    </source>
</evidence>
<comment type="caution">
    <text evidence="2">The sequence shown here is derived from an EMBL/GenBank/DDBJ whole genome shotgun (WGS) entry which is preliminary data.</text>
</comment>
<organism evidence="2 3">
    <name type="scientific">Psychrobacter nivimaris</name>
    <dbReference type="NCBI Taxonomy" id="281738"/>
    <lineage>
        <taxon>Bacteria</taxon>
        <taxon>Pseudomonadati</taxon>
        <taxon>Pseudomonadota</taxon>
        <taxon>Gammaproteobacteria</taxon>
        <taxon>Moraxellales</taxon>
        <taxon>Moraxellaceae</taxon>
        <taxon>Psychrobacter</taxon>
    </lineage>
</organism>
<keyword evidence="3" id="KW-1185">Reference proteome</keyword>
<feature type="transmembrane region" description="Helical" evidence="1">
    <location>
        <begin position="101"/>
        <end position="119"/>
    </location>
</feature>
<feature type="transmembrane region" description="Helical" evidence="1">
    <location>
        <begin position="74"/>
        <end position="95"/>
    </location>
</feature>
<reference evidence="2 3" key="1">
    <citation type="submission" date="2019-09" db="EMBL/GenBank/DDBJ databases">
        <title>Draft genome sequence of Psychrobacter nivimaris LAMA 639, in search for biotechnological relevant genes.</title>
        <authorList>
            <person name="Lima A.O.S."/>
            <person name="Staloch B.E.K."/>
            <person name="Freitas R.C."/>
            <person name="Niero H."/>
            <person name="Silva M.A.C."/>
        </authorList>
    </citation>
    <scope>NUCLEOTIDE SEQUENCE [LARGE SCALE GENOMIC DNA]</scope>
    <source>
        <strain evidence="2 3">LAMA 639</strain>
    </source>
</reference>
<evidence type="ECO:0000313" key="3">
    <source>
        <dbReference type="Proteomes" id="UP000471465"/>
    </source>
</evidence>
<feature type="transmembrane region" description="Helical" evidence="1">
    <location>
        <begin position="47"/>
        <end position="67"/>
    </location>
</feature>
<accession>A0A6N7C112</accession>
<gene>
    <name evidence="2" type="ORF">FQV37_2621</name>
</gene>